<keyword evidence="1" id="KW-0147">Chitin-binding</keyword>
<dbReference type="AlphaFoldDB" id="A0A336MRH4"/>
<organism evidence="9">
    <name type="scientific">Culicoides sonorensis</name>
    <name type="common">Biting midge</name>
    <dbReference type="NCBI Taxonomy" id="179676"/>
    <lineage>
        <taxon>Eukaryota</taxon>
        <taxon>Metazoa</taxon>
        <taxon>Ecdysozoa</taxon>
        <taxon>Arthropoda</taxon>
        <taxon>Hexapoda</taxon>
        <taxon>Insecta</taxon>
        <taxon>Pterygota</taxon>
        <taxon>Neoptera</taxon>
        <taxon>Endopterygota</taxon>
        <taxon>Diptera</taxon>
        <taxon>Nematocera</taxon>
        <taxon>Chironomoidea</taxon>
        <taxon>Ceratopogonidae</taxon>
        <taxon>Ceratopogoninae</taxon>
        <taxon>Culicoides</taxon>
        <taxon>Monoculicoides</taxon>
    </lineage>
</organism>
<dbReference type="Pfam" id="PF01607">
    <property type="entry name" value="CBM_14"/>
    <property type="match status" value="3"/>
</dbReference>
<dbReference type="Gene3D" id="2.170.140.10">
    <property type="entry name" value="Chitin binding domain"/>
    <property type="match status" value="3"/>
</dbReference>
<reference evidence="9" key="2">
    <citation type="submission" date="2018-07" db="EMBL/GenBank/DDBJ databases">
        <authorList>
            <person name="Quirk P.G."/>
            <person name="Krulwich T.A."/>
        </authorList>
    </citation>
    <scope>NUCLEOTIDE SEQUENCE</scope>
</reference>
<name>A0A336MRH4_CULSO</name>
<feature type="chain" id="PRO_5036062374" evidence="6">
    <location>
        <begin position="25"/>
        <end position="220"/>
    </location>
</feature>
<sequence length="220" mass="25076">MTLLSKRNVRIFSFLAFCVFGIYTQSCPEKNGRFANPSQCDSYIECTDGVPEEKLCPEGLLFNDKASWFSYPCTYPVDVDCGSRAKLQPPNPTEECPHQYGYYRIGDRANCGQWMNCVDGKSFVFDCPEGLAWNSETYRCDWPDEVEDCDAEAFLGFKCPPNPNAQFIPQEYRDYPHPTDCHKYFICVGEKPRLFNCGFEGAYDETIHACNGIENVTSCH</sequence>
<dbReference type="EMBL" id="UFQS01002158">
    <property type="protein sequence ID" value="SSX13382.1"/>
    <property type="molecule type" value="Genomic_DNA"/>
</dbReference>
<feature type="domain" description="Chitin-binding type-2" evidence="7">
    <location>
        <begin position="24"/>
        <end position="83"/>
    </location>
</feature>
<dbReference type="OMA" id="QNGMFAR"/>
<evidence type="ECO:0000256" key="4">
    <source>
        <dbReference type="ARBA" id="ARBA00023157"/>
    </source>
</evidence>
<evidence type="ECO:0000256" key="5">
    <source>
        <dbReference type="ARBA" id="ARBA00023180"/>
    </source>
</evidence>
<keyword evidence="4" id="KW-1015">Disulfide bond</keyword>
<feature type="domain" description="Chitin-binding type-2" evidence="7">
    <location>
        <begin position="93"/>
        <end position="151"/>
    </location>
</feature>
<keyword evidence="5" id="KW-0325">Glycoprotein</keyword>
<dbReference type="EMBL" id="UFQS01000186">
    <property type="protein sequence ID" value="SSX00899.1"/>
    <property type="molecule type" value="Genomic_DNA"/>
</dbReference>
<dbReference type="InterPro" id="IPR051940">
    <property type="entry name" value="Chitin_bind-dev_reg"/>
</dbReference>
<evidence type="ECO:0000259" key="7">
    <source>
        <dbReference type="PROSITE" id="PS50940"/>
    </source>
</evidence>
<feature type="signal peptide" evidence="6">
    <location>
        <begin position="1"/>
        <end position="24"/>
    </location>
</feature>
<dbReference type="InterPro" id="IPR036508">
    <property type="entry name" value="Chitin-bd_dom_sf"/>
</dbReference>
<dbReference type="GO" id="GO:0008061">
    <property type="term" value="F:chitin binding"/>
    <property type="evidence" value="ECO:0007669"/>
    <property type="project" value="UniProtKB-KW"/>
</dbReference>
<keyword evidence="3" id="KW-0677">Repeat</keyword>
<dbReference type="SUPFAM" id="SSF57625">
    <property type="entry name" value="Invertebrate chitin-binding proteins"/>
    <property type="match status" value="3"/>
</dbReference>
<gene>
    <name evidence="9" type="primary">CSON005448</name>
    <name evidence="8" type="synonym">CSON004403</name>
</gene>
<evidence type="ECO:0000256" key="3">
    <source>
        <dbReference type="ARBA" id="ARBA00022737"/>
    </source>
</evidence>
<proteinExistence type="predicted"/>
<dbReference type="PROSITE" id="PS50940">
    <property type="entry name" value="CHIT_BIND_II"/>
    <property type="match status" value="3"/>
</dbReference>
<dbReference type="PANTHER" id="PTHR23301">
    <property type="entry name" value="CHITIN BINDING PERITROPHIN-A"/>
    <property type="match status" value="1"/>
</dbReference>
<evidence type="ECO:0000256" key="6">
    <source>
        <dbReference type="SAM" id="SignalP"/>
    </source>
</evidence>
<protein>
    <submittedName>
        <fullName evidence="8">CSON004403 protein</fullName>
    </submittedName>
    <submittedName>
        <fullName evidence="9">CSON005448 protein</fullName>
    </submittedName>
</protein>
<feature type="domain" description="Chitin-binding type-2" evidence="7">
    <location>
        <begin position="156"/>
        <end position="220"/>
    </location>
</feature>
<dbReference type="InterPro" id="IPR002557">
    <property type="entry name" value="Chitin-bd_dom"/>
</dbReference>
<dbReference type="VEuPathDB" id="VectorBase:CSON005448"/>
<evidence type="ECO:0000313" key="9">
    <source>
        <dbReference type="EMBL" id="SSX32816.1"/>
    </source>
</evidence>
<dbReference type="EMBL" id="UFQT01000186">
    <property type="protein sequence ID" value="SSX21279.1"/>
    <property type="molecule type" value="Genomic_DNA"/>
</dbReference>
<evidence type="ECO:0000256" key="1">
    <source>
        <dbReference type="ARBA" id="ARBA00022669"/>
    </source>
</evidence>
<accession>A0A336MRH4</accession>
<dbReference type="PANTHER" id="PTHR23301:SF0">
    <property type="entry name" value="CHITIN-BINDING TYPE-2 DOMAIN-CONTAINING PROTEIN-RELATED"/>
    <property type="match status" value="1"/>
</dbReference>
<keyword evidence="2 6" id="KW-0732">Signal</keyword>
<dbReference type="VEuPathDB" id="VectorBase:CSON004403"/>
<reference evidence="8" key="1">
    <citation type="submission" date="2018-04" db="EMBL/GenBank/DDBJ databases">
        <authorList>
            <person name="Go L.Y."/>
            <person name="Mitchell J.A."/>
        </authorList>
    </citation>
    <scope>NUCLEOTIDE SEQUENCE</scope>
    <source>
        <tissue evidence="8">Whole organism</tissue>
    </source>
</reference>
<evidence type="ECO:0000313" key="8">
    <source>
        <dbReference type="EMBL" id="SSX00899.1"/>
    </source>
</evidence>
<dbReference type="SMART" id="SM00494">
    <property type="entry name" value="ChtBD2"/>
    <property type="match status" value="3"/>
</dbReference>
<evidence type="ECO:0000256" key="2">
    <source>
        <dbReference type="ARBA" id="ARBA00022729"/>
    </source>
</evidence>
<dbReference type="EMBL" id="UFQT01002158">
    <property type="protein sequence ID" value="SSX32816.1"/>
    <property type="molecule type" value="Genomic_DNA"/>
</dbReference>
<dbReference type="GO" id="GO:0005576">
    <property type="term" value="C:extracellular region"/>
    <property type="evidence" value="ECO:0007669"/>
    <property type="project" value="InterPro"/>
</dbReference>